<dbReference type="InterPro" id="IPR016866">
    <property type="entry name" value="UCP028069"/>
</dbReference>
<reference evidence="1" key="1">
    <citation type="submission" date="2022-07" db="EMBL/GenBank/DDBJ databases">
        <authorList>
            <person name="Criscuolo A."/>
        </authorList>
    </citation>
    <scope>NUCLEOTIDE SEQUENCE</scope>
    <source>
        <strain evidence="1">CIP111854</strain>
    </source>
</reference>
<gene>
    <name evidence="1" type="ORF">PSECIP111854_00718</name>
</gene>
<dbReference type="PIRSF" id="PIRSF028069">
    <property type="entry name" value="UCP028069"/>
    <property type="match status" value="1"/>
</dbReference>
<protein>
    <recommendedName>
        <fullName evidence="3">DUF3450 domain-containing protein</fullName>
    </recommendedName>
</protein>
<evidence type="ECO:0000313" key="1">
    <source>
        <dbReference type="EMBL" id="CAH9051302.1"/>
    </source>
</evidence>
<keyword evidence="2" id="KW-1185">Reference proteome</keyword>
<dbReference type="Pfam" id="PF11932">
    <property type="entry name" value="DUF3450"/>
    <property type="match status" value="1"/>
</dbReference>
<accession>A0A9W4VRZ9</accession>
<sequence length="299" mass="33489">MKLTQRLAFSIIGQLISVKSYQGCSLIGGDKIIKVTLLNWLGTMSVKIRKSLVATALLGATAFASSNVIADPLNDVQKVGQQTQKAAKKSQEKIDNIFGQTQEMIGEYRSVVDETELLKVYNDHVARLVADQRAGIESFDRQIGTIEKTKQDVVPLMYRMIDTLEQFIKADVPFETETRMNRVEKLRDLLSSSSVTTSEKFRQVLEAYTIETDYSSTQAASQGTLEINGKNINVDFARLGRIAYVAQSFDLKHAWVWNNTTKQWDELGDEYLKPVKTFIRIARGQAAPELLALPIFGAE</sequence>
<comment type="caution">
    <text evidence="1">The sequence shown here is derived from an EMBL/GenBank/DDBJ whole genome shotgun (WGS) entry which is preliminary data.</text>
</comment>
<dbReference type="AlphaFoldDB" id="A0A9W4VRZ9"/>
<dbReference type="EMBL" id="CAMAPC010000002">
    <property type="protein sequence ID" value="CAH9051302.1"/>
    <property type="molecule type" value="Genomic_DNA"/>
</dbReference>
<evidence type="ECO:0000313" key="2">
    <source>
        <dbReference type="Proteomes" id="UP001152467"/>
    </source>
</evidence>
<proteinExistence type="predicted"/>
<dbReference type="SUPFAM" id="SSF58104">
    <property type="entry name" value="Methyl-accepting chemotaxis protein (MCP) signaling domain"/>
    <property type="match status" value="1"/>
</dbReference>
<name>A0A9W4VRZ9_9GAMM</name>
<organism evidence="1 2">
    <name type="scientific">Pseudoalteromonas holothuriae</name>
    <dbReference type="NCBI Taxonomy" id="2963714"/>
    <lineage>
        <taxon>Bacteria</taxon>
        <taxon>Pseudomonadati</taxon>
        <taxon>Pseudomonadota</taxon>
        <taxon>Gammaproteobacteria</taxon>
        <taxon>Alteromonadales</taxon>
        <taxon>Pseudoalteromonadaceae</taxon>
        <taxon>Pseudoalteromonas</taxon>
    </lineage>
</organism>
<dbReference type="Proteomes" id="UP001152467">
    <property type="component" value="Unassembled WGS sequence"/>
</dbReference>
<evidence type="ECO:0008006" key="3">
    <source>
        <dbReference type="Google" id="ProtNLM"/>
    </source>
</evidence>